<dbReference type="Pfam" id="PF00174">
    <property type="entry name" value="Oxidored_molyb"/>
    <property type="match status" value="1"/>
</dbReference>
<dbReference type="EMBL" id="CAFBRX010000010">
    <property type="protein sequence ID" value="CAB5111469.1"/>
    <property type="molecule type" value="Genomic_DNA"/>
</dbReference>
<dbReference type="AlphaFoldDB" id="A0A6J6WMP7"/>
<dbReference type="InterPro" id="IPR000572">
    <property type="entry name" value="OxRdtase_Mopterin-bd_dom"/>
</dbReference>
<dbReference type="InterPro" id="IPR036374">
    <property type="entry name" value="OxRdtase_Mopterin-bd_sf"/>
</dbReference>
<name>A0A6J6WMP7_9ZZZZ</name>
<evidence type="ECO:0000313" key="2">
    <source>
        <dbReference type="EMBL" id="CAB4533907.1"/>
    </source>
</evidence>
<dbReference type="PANTHER" id="PTHR43032:SF4">
    <property type="entry name" value="OXIDOREDUCTASE MOLYBDOPTERIN-BINDING DOMAIN-CONTAINING PROTEIN"/>
    <property type="match status" value="1"/>
</dbReference>
<dbReference type="PANTHER" id="PTHR43032">
    <property type="entry name" value="PROTEIN-METHIONINE-SULFOXIDE REDUCTASE"/>
    <property type="match status" value="1"/>
</dbReference>
<evidence type="ECO:0000313" key="4">
    <source>
        <dbReference type="EMBL" id="CAB5111469.1"/>
    </source>
</evidence>
<evidence type="ECO:0000313" key="3">
    <source>
        <dbReference type="EMBL" id="CAB4784706.1"/>
    </source>
</evidence>
<dbReference type="EMBL" id="CAEZZV010000145">
    <property type="protein sequence ID" value="CAB4784706.1"/>
    <property type="molecule type" value="Genomic_DNA"/>
</dbReference>
<proteinExistence type="predicted"/>
<accession>A0A6J6WMP7</accession>
<dbReference type="Gene3D" id="3.90.420.10">
    <property type="entry name" value="Oxidoreductase, molybdopterin-binding domain"/>
    <property type="match status" value="1"/>
</dbReference>
<dbReference type="EMBL" id="CAEZSL010000012">
    <property type="protein sequence ID" value="CAB4533907.1"/>
    <property type="molecule type" value="Genomic_DNA"/>
</dbReference>
<gene>
    <name evidence="2" type="ORF">UFOPK1421_00196</name>
    <name evidence="3" type="ORF">UFOPK2921_01073</name>
    <name evidence="4" type="ORF">UFOPK4422_00191</name>
</gene>
<reference evidence="3" key="1">
    <citation type="submission" date="2020-05" db="EMBL/GenBank/DDBJ databases">
        <authorList>
            <person name="Chiriac C."/>
            <person name="Salcher M."/>
            <person name="Ghai R."/>
            <person name="Kavagutti S V."/>
        </authorList>
    </citation>
    <scope>NUCLEOTIDE SEQUENCE</scope>
</reference>
<dbReference type="CDD" id="cd02109">
    <property type="entry name" value="arch_bact_SO_family_Moco"/>
    <property type="match status" value="1"/>
</dbReference>
<organism evidence="3">
    <name type="scientific">freshwater metagenome</name>
    <dbReference type="NCBI Taxonomy" id="449393"/>
    <lineage>
        <taxon>unclassified sequences</taxon>
        <taxon>metagenomes</taxon>
        <taxon>ecological metagenomes</taxon>
    </lineage>
</organism>
<dbReference type="SUPFAM" id="SSF56524">
    <property type="entry name" value="Oxidoreductase molybdopterin-binding domain"/>
    <property type="match status" value="1"/>
</dbReference>
<sequence>MSFFERNRQGISSRGLDASRLPPGQYLTDRFPVLHVGEIPDYQPGQWSLDIFGLVDQPFTLTLDELKALPSVSLTFDIHCVTKWSKFDTTWQGVRVKDLLALAGVQSDATHVMEHAEFGYTTNVPLADITTDEALVAYAFEGEEITAEHGGPVRIVIPHLYFWKSAKWLRGIELIPQDAPGFWERNGYHMYADPFKEQRFWND</sequence>
<feature type="domain" description="Oxidoreductase molybdopterin-binding" evidence="1">
    <location>
        <begin position="37"/>
        <end position="183"/>
    </location>
</feature>
<evidence type="ECO:0000259" key="1">
    <source>
        <dbReference type="Pfam" id="PF00174"/>
    </source>
</evidence>
<protein>
    <submittedName>
        <fullName evidence="3">Unannotated protein</fullName>
    </submittedName>
</protein>